<dbReference type="InterPro" id="IPR012675">
    <property type="entry name" value="Beta-grasp_dom_sf"/>
</dbReference>
<keyword evidence="2" id="KW-1185">Reference proteome</keyword>
<dbReference type="KEGG" id="plon:Pla110_46190"/>
<gene>
    <name evidence="1" type="ORF">Pla110_46190</name>
</gene>
<protein>
    <submittedName>
        <fullName evidence="1">ThiS family protein</fullName>
    </submittedName>
</protein>
<name>A0A518CUG2_9PLAN</name>
<reference evidence="1 2" key="1">
    <citation type="submission" date="2019-02" db="EMBL/GenBank/DDBJ databases">
        <title>Deep-cultivation of Planctomycetes and their phenomic and genomic characterization uncovers novel biology.</title>
        <authorList>
            <person name="Wiegand S."/>
            <person name="Jogler M."/>
            <person name="Boedeker C."/>
            <person name="Pinto D."/>
            <person name="Vollmers J."/>
            <person name="Rivas-Marin E."/>
            <person name="Kohn T."/>
            <person name="Peeters S.H."/>
            <person name="Heuer A."/>
            <person name="Rast P."/>
            <person name="Oberbeckmann S."/>
            <person name="Bunk B."/>
            <person name="Jeske O."/>
            <person name="Meyerdierks A."/>
            <person name="Storesund J.E."/>
            <person name="Kallscheuer N."/>
            <person name="Luecker S."/>
            <person name="Lage O.M."/>
            <person name="Pohl T."/>
            <person name="Merkel B.J."/>
            <person name="Hornburger P."/>
            <person name="Mueller R.-W."/>
            <person name="Bruemmer F."/>
            <person name="Labrenz M."/>
            <person name="Spormann A.M."/>
            <person name="Op den Camp H."/>
            <person name="Overmann J."/>
            <person name="Amann R."/>
            <person name="Jetten M.S.M."/>
            <person name="Mascher T."/>
            <person name="Medema M.H."/>
            <person name="Devos D.P."/>
            <person name="Kaster A.-K."/>
            <person name="Ovreas L."/>
            <person name="Rohde M."/>
            <person name="Galperin M.Y."/>
            <person name="Jogler C."/>
        </authorList>
    </citation>
    <scope>NUCLEOTIDE SEQUENCE [LARGE SCALE GENOMIC DNA]</scope>
    <source>
        <strain evidence="1 2">Pla110</strain>
    </source>
</reference>
<dbReference type="InterPro" id="IPR003749">
    <property type="entry name" value="ThiS/MoaD-like"/>
</dbReference>
<evidence type="ECO:0000313" key="2">
    <source>
        <dbReference type="Proteomes" id="UP000317178"/>
    </source>
</evidence>
<sequence>MRVTVEYMAQIKRAAGHGREEIELPEESTLADALQLLAKSHGEPLSVMLLDATGQPINSLLLFLGQDQVRLEENPLLVDGSELTISTPISGG</sequence>
<dbReference type="Pfam" id="PF02597">
    <property type="entry name" value="ThiS"/>
    <property type="match status" value="1"/>
</dbReference>
<dbReference type="AlphaFoldDB" id="A0A518CUG2"/>
<dbReference type="CDD" id="cd17040">
    <property type="entry name" value="Ubl_MoaD_like"/>
    <property type="match status" value="1"/>
</dbReference>
<accession>A0A518CUG2</accession>
<organism evidence="1 2">
    <name type="scientific">Polystyrenella longa</name>
    <dbReference type="NCBI Taxonomy" id="2528007"/>
    <lineage>
        <taxon>Bacteria</taxon>
        <taxon>Pseudomonadati</taxon>
        <taxon>Planctomycetota</taxon>
        <taxon>Planctomycetia</taxon>
        <taxon>Planctomycetales</taxon>
        <taxon>Planctomycetaceae</taxon>
        <taxon>Polystyrenella</taxon>
    </lineage>
</organism>
<dbReference type="SUPFAM" id="SSF54285">
    <property type="entry name" value="MoaD/ThiS"/>
    <property type="match status" value="1"/>
</dbReference>
<dbReference type="RefSeq" id="WP_144999380.1">
    <property type="nucleotide sequence ID" value="NZ_CP036281.1"/>
</dbReference>
<dbReference type="Gene3D" id="3.10.20.30">
    <property type="match status" value="1"/>
</dbReference>
<dbReference type="OrthoDB" id="279414at2"/>
<proteinExistence type="predicted"/>
<dbReference type="Proteomes" id="UP000317178">
    <property type="component" value="Chromosome"/>
</dbReference>
<dbReference type="InterPro" id="IPR016155">
    <property type="entry name" value="Mopterin_synth/thiamin_S_b"/>
</dbReference>
<dbReference type="EMBL" id="CP036281">
    <property type="protein sequence ID" value="QDU82856.1"/>
    <property type="molecule type" value="Genomic_DNA"/>
</dbReference>
<evidence type="ECO:0000313" key="1">
    <source>
        <dbReference type="EMBL" id="QDU82856.1"/>
    </source>
</evidence>